<dbReference type="InterPro" id="IPR009078">
    <property type="entry name" value="Ferritin-like_SF"/>
</dbReference>
<dbReference type="Proteomes" id="UP000298210">
    <property type="component" value="Unassembled WGS sequence"/>
</dbReference>
<comment type="caution">
    <text evidence="2">The sequence shown here is derived from an EMBL/GenBank/DDBJ whole genome shotgun (WGS) entry which is preliminary data.</text>
</comment>
<name>A0A4Y7WT27_9BACI</name>
<dbReference type="RefSeq" id="WP_038482873.1">
    <property type="nucleotide sequence ID" value="NZ_LDIM01000012.1"/>
</dbReference>
<evidence type="ECO:0000313" key="3">
    <source>
        <dbReference type="Proteomes" id="UP000298210"/>
    </source>
</evidence>
<organism evidence="2 3">
    <name type="scientific">Shouchella lehensis</name>
    <dbReference type="NCBI Taxonomy" id="300825"/>
    <lineage>
        <taxon>Bacteria</taxon>
        <taxon>Bacillati</taxon>
        <taxon>Bacillota</taxon>
        <taxon>Bacilli</taxon>
        <taxon>Bacillales</taxon>
        <taxon>Bacillaceae</taxon>
        <taxon>Shouchella</taxon>
    </lineage>
</organism>
<protein>
    <submittedName>
        <fullName evidence="2">Ferritin-like domain-containing protein</fullName>
    </submittedName>
</protein>
<feature type="region of interest" description="Disordered" evidence="1">
    <location>
        <begin position="1"/>
        <end position="45"/>
    </location>
</feature>
<gene>
    <name evidence="2" type="ORF">E2L03_05825</name>
</gene>
<accession>A0A4Y7WT27</accession>
<dbReference type="EMBL" id="SNUX01000001">
    <property type="protein sequence ID" value="TES51434.1"/>
    <property type="molecule type" value="Genomic_DNA"/>
</dbReference>
<feature type="compositionally biased region" description="Low complexity" evidence="1">
    <location>
        <begin position="10"/>
        <end position="43"/>
    </location>
</feature>
<proteinExistence type="predicted"/>
<dbReference type="InterPro" id="IPR012347">
    <property type="entry name" value="Ferritin-like"/>
</dbReference>
<dbReference type="SUPFAM" id="SSF47240">
    <property type="entry name" value="Ferritin-like"/>
    <property type="match status" value="1"/>
</dbReference>
<evidence type="ECO:0000313" key="2">
    <source>
        <dbReference type="EMBL" id="TES51434.1"/>
    </source>
</evidence>
<dbReference type="CDD" id="cd00657">
    <property type="entry name" value="Ferritin_like"/>
    <property type="match status" value="1"/>
</dbReference>
<dbReference type="AlphaFoldDB" id="A0A4Y7WT27"/>
<sequence length="179" mass="21022">MLFKKKKAPSFDQPQPSQPSFRQSSPQTTSSPPQGPQISQPKPLNSDQLQHLQQFIQRAYQAVTDYEYLYEKVPTEHTAHTIRGIIEDNKKHYQTLLHLYRKQANKDPEVTEATLNRNAYTPALKKAFEQEQQYTHLFEEAARLSDNRQLRDIYTSIARDHQRHALWFLSYLTIYSSKT</sequence>
<evidence type="ECO:0000256" key="1">
    <source>
        <dbReference type="SAM" id="MobiDB-lite"/>
    </source>
</evidence>
<reference evidence="2 3" key="1">
    <citation type="submission" date="2019-03" db="EMBL/GenBank/DDBJ databases">
        <authorList>
            <person name="Liu G."/>
        </authorList>
    </citation>
    <scope>NUCLEOTIDE SEQUENCE [LARGE SCALE GENOMIC DNA]</scope>
    <source>
        <strain evidence="2 3">DSM 19099</strain>
    </source>
</reference>
<dbReference type="Gene3D" id="1.20.1260.10">
    <property type="match status" value="1"/>
</dbReference>